<reference evidence="11 13" key="1">
    <citation type="journal article" date="2016" name="PLoS ONE">
        <title>Sequence Assembly of Yarrowia lipolytica Strain W29/CLIB89 Shows Transposable Element Diversity.</title>
        <authorList>
            <person name="Magnan C."/>
            <person name="Yu J."/>
            <person name="Chang I."/>
            <person name="Jahn E."/>
            <person name="Kanomata Y."/>
            <person name="Wu J."/>
            <person name="Zeller M."/>
            <person name="Oakes M."/>
            <person name="Baldi P."/>
            <person name="Sandmeyer S."/>
        </authorList>
    </citation>
    <scope>NUCLEOTIDE SEQUENCE [LARGE SCALE GENOMIC DNA]</scope>
    <source>
        <strain evidence="11">CLIB89</strain>
        <strain evidence="13">CLIB89(W29)</strain>
    </source>
</reference>
<evidence type="ECO:0000256" key="8">
    <source>
        <dbReference type="SAM" id="MobiDB-lite"/>
    </source>
</evidence>
<evidence type="ECO:0000313" key="14">
    <source>
        <dbReference type="Proteomes" id="UP000256601"/>
    </source>
</evidence>
<evidence type="ECO:0000259" key="10">
    <source>
        <dbReference type="SMART" id="SM00014"/>
    </source>
</evidence>
<feature type="compositionally biased region" description="Polar residues" evidence="8">
    <location>
        <begin position="1"/>
        <end position="25"/>
    </location>
</feature>
<dbReference type="PANTHER" id="PTHR14969:SF28">
    <property type="entry name" value="DIHYDROSPHINGOSINE 1-PHOSPHATE PHOSPHATASE LCB3-RELATED"/>
    <property type="match status" value="1"/>
</dbReference>
<feature type="transmembrane region" description="Helical" evidence="9">
    <location>
        <begin position="308"/>
        <end position="328"/>
    </location>
</feature>
<evidence type="ECO:0000256" key="4">
    <source>
        <dbReference type="ARBA" id="ARBA00022824"/>
    </source>
</evidence>
<feature type="region of interest" description="Disordered" evidence="8">
    <location>
        <begin position="1"/>
        <end position="61"/>
    </location>
</feature>
<evidence type="ECO:0000256" key="7">
    <source>
        <dbReference type="ARBA" id="ARBA00038324"/>
    </source>
</evidence>
<dbReference type="VEuPathDB" id="FungiDB:YALI1_E25290g"/>
<keyword evidence="5 9" id="KW-1133">Transmembrane helix</keyword>
<dbReference type="Gene3D" id="1.20.144.10">
    <property type="entry name" value="Phosphatidic acid phosphatase type 2/haloperoxidase"/>
    <property type="match status" value="1"/>
</dbReference>
<dbReference type="KEGG" id="yli:2911886"/>
<comment type="subcellular location">
    <subcellularLocation>
        <location evidence="1">Endoplasmic reticulum membrane</location>
        <topology evidence="1">Multi-pass membrane protein</topology>
    </subcellularLocation>
</comment>
<dbReference type="GO" id="GO:0042392">
    <property type="term" value="F:sphingosine-1-phosphate phosphatase activity"/>
    <property type="evidence" value="ECO:0007669"/>
    <property type="project" value="TreeGrafter"/>
</dbReference>
<evidence type="ECO:0000313" key="12">
    <source>
        <dbReference type="EMBL" id="RDW28223.1"/>
    </source>
</evidence>
<dbReference type="EMBL" id="KZ858954">
    <property type="protein sequence ID" value="RDW28223.1"/>
    <property type="molecule type" value="Genomic_DNA"/>
</dbReference>
<evidence type="ECO:0000313" key="11">
    <source>
        <dbReference type="EMBL" id="AOW05743.1"/>
    </source>
</evidence>
<dbReference type="Proteomes" id="UP000256601">
    <property type="component" value="Unassembled WGS sequence"/>
</dbReference>
<feature type="compositionally biased region" description="Basic and acidic residues" evidence="8">
    <location>
        <begin position="541"/>
        <end position="560"/>
    </location>
</feature>
<dbReference type="InterPro" id="IPR036938">
    <property type="entry name" value="PAP2/HPO_sf"/>
</dbReference>
<evidence type="ECO:0000256" key="9">
    <source>
        <dbReference type="SAM" id="Phobius"/>
    </source>
</evidence>
<evidence type="ECO:0000256" key="2">
    <source>
        <dbReference type="ARBA" id="ARBA00022692"/>
    </source>
</evidence>
<dbReference type="VEuPathDB" id="FungiDB:YALI0_E21197g"/>
<gene>
    <name evidence="12" type="ORF">B0I71DRAFT_127779</name>
    <name evidence="11" type="ORF">YALI1_E25290g</name>
</gene>
<evidence type="ECO:0000256" key="6">
    <source>
        <dbReference type="ARBA" id="ARBA00023136"/>
    </source>
</evidence>
<sequence>MQTTAPTTPKQSVPQDLSAAATTSPDLLPFPSLESNPLTPGRSDPPPAKKVPTSTRSYSFEDLRPEAQESLMRNNLAEKNDLLEVHPNGNGTTNGPGNEFSASSRTSSIQSFLGNYEMPQVEPHKAAGNKSTDHYKSRMSPWRYRMRSAMLPLIRWETPYLAQIQKSSRNIWLDVYFAMTANLGTHTFYVIMLPVLFWFGQADMARGLVFVLAYGVYVSGVIKDLLCLPRPLSPPLHRITMSGSAALEYGFPSTHTTNAVSVTLLFLQKLYECKDNLSSFSFESLRALCVLYGASIICGRIYCGMHGFLDVISGFLLGALLWWIRFAFGDLMDATTTAEAPYALLAIPLALLLVRVHPEPVDSCPCFDDGVAFMGVIMGQDVGIWLFGKTQYATSVPLRGAIAYNFQDIGIIKSFLRVVVGIMLVLVWRAVAKPMMHTYLPPFFRIIERVGLSMPRRFFLSASEYKDVPGQIPDSTLIEPHEIPSLIHKLGHARKDSVGPQSTADVIESIAYAEYQRQRQDKKLGVDDDAPYPDAEGVSYRGDKTSKMDEKCGHSHGHDQDAEDELFASIQPPRVRYDVEVVTKLIVYSGIGCLVMFCGVVFQVVGLGVTAEHLTHTAAKVVGEATEKIL</sequence>
<dbReference type="GO" id="GO:0006629">
    <property type="term" value="P:lipid metabolic process"/>
    <property type="evidence" value="ECO:0007669"/>
    <property type="project" value="UniProtKB-ARBA"/>
</dbReference>
<proteinExistence type="inferred from homology"/>
<feature type="region of interest" description="Disordered" evidence="8">
    <location>
        <begin position="535"/>
        <end position="560"/>
    </location>
</feature>
<feature type="transmembrane region" description="Helical" evidence="9">
    <location>
        <begin position="409"/>
        <end position="431"/>
    </location>
</feature>
<keyword evidence="3" id="KW-0378">Hydrolase</keyword>
<dbReference type="GO" id="GO:0005789">
    <property type="term" value="C:endoplasmic reticulum membrane"/>
    <property type="evidence" value="ECO:0007669"/>
    <property type="project" value="UniProtKB-SubCell"/>
</dbReference>
<reference evidence="12 14" key="2">
    <citation type="submission" date="2018-07" db="EMBL/GenBank/DDBJ databases">
        <title>Draft Genome Assemblies for Five Robust Yarrowia lipolytica Strains Exhibiting High Lipid Production and Pentose Sugar Utilization and Sugar Alcohol Secretion from Undetoxified Lignocellulosic Biomass Hydrolysates.</title>
        <authorList>
            <consortium name="DOE Joint Genome Institute"/>
            <person name="Walker C."/>
            <person name="Ryu S."/>
            <person name="Na H."/>
            <person name="Zane M."/>
            <person name="LaButti K."/>
            <person name="Lipzen A."/>
            <person name="Haridas S."/>
            <person name="Barry K."/>
            <person name="Grigoriev I.V."/>
            <person name="Quarterman J."/>
            <person name="Slininger P."/>
            <person name="Dien B."/>
            <person name="Trinh C.T."/>
        </authorList>
    </citation>
    <scope>NUCLEOTIDE SEQUENCE [LARGE SCALE GENOMIC DNA]</scope>
    <source>
        <strain evidence="12 14">YB392</strain>
    </source>
</reference>
<comment type="similarity">
    <text evidence="7">Belongs to the type 2 lipid phosphate phosphatase family.</text>
</comment>
<evidence type="ECO:0000313" key="13">
    <source>
        <dbReference type="Proteomes" id="UP000182444"/>
    </source>
</evidence>
<keyword evidence="2 9" id="KW-0812">Transmembrane</keyword>
<feature type="transmembrane region" description="Helical" evidence="9">
    <location>
        <begin position="585"/>
        <end position="610"/>
    </location>
</feature>
<dbReference type="PANTHER" id="PTHR14969">
    <property type="entry name" value="SPHINGOSINE-1-PHOSPHATE PHOSPHOHYDROLASE"/>
    <property type="match status" value="1"/>
</dbReference>
<feature type="transmembrane region" description="Helical" evidence="9">
    <location>
        <begin position="205"/>
        <end position="228"/>
    </location>
</feature>
<keyword evidence="6 9" id="KW-0472">Membrane</keyword>
<dbReference type="InterPro" id="IPR000326">
    <property type="entry name" value="PAP2/HPO"/>
</dbReference>
<dbReference type="EMBL" id="CP017557">
    <property type="protein sequence ID" value="AOW05743.1"/>
    <property type="molecule type" value="Genomic_DNA"/>
</dbReference>
<dbReference type="AlphaFoldDB" id="A0A1D8NJD8"/>
<dbReference type="SUPFAM" id="SSF48317">
    <property type="entry name" value="Acid phosphatase/Vanadium-dependent haloperoxidase"/>
    <property type="match status" value="1"/>
</dbReference>
<organism evidence="11 13">
    <name type="scientific">Yarrowia lipolytica</name>
    <name type="common">Candida lipolytica</name>
    <dbReference type="NCBI Taxonomy" id="4952"/>
    <lineage>
        <taxon>Eukaryota</taxon>
        <taxon>Fungi</taxon>
        <taxon>Dikarya</taxon>
        <taxon>Ascomycota</taxon>
        <taxon>Saccharomycotina</taxon>
        <taxon>Dipodascomycetes</taxon>
        <taxon>Dipodascales</taxon>
        <taxon>Dipodascales incertae sedis</taxon>
        <taxon>Yarrowia</taxon>
    </lineage>
</organism>
<feature type="region of interest" description="Disordered" evidence="8">
    <location>
        <begin position="83"/>
        <end position="104"/>
    </location>
</feature>
<dbReference type="Proteomes" id="UP000182444">
    <property type="component" value="Chromosome 1E"/>
</dbReference>
<accession>A0A1D8NJD8</accession>
<evidence type="ECO:0000256" key="3">
    <source>
        <dbReference type="ARBA" id="ARBA00022801"/>
    </source>
</evidence>
<feature type="transmembrane region" description="Helical" evidence="9">
    <location>
        <begin position="175"/>
        <end position="199"/>
    </location>
</feature>
<evidence type="ECO:0000256" key="5">
    <source>
        <dbReference type="ARBA" id="ARBA00022989"/>
    </source>
</evidence>
<dbReference type="SMART" id="SM00014">
    <property type="entry name" value="acidPPc"/>
    <property type="match status" value="1"/>
</dbReference>
<protein>
    <recommendedName>
        <fullName evidence="10">Phosphatidic acid phosphatase type 2/haloperoxidase domain-containing protein</fullName>
    </recommendedName>
</protein>
<dbReference type="CDD" id="cd03388">
    <property type="entry name" value="PAP2_SPPase1"/>
    <property type="match status" value="1"/>
</dbReference>
<evidence type="ECO:0000256" key="1">
    <source>
        <dbReference type="ARBA" id="ARBA00004477"/>
    </source>
</evidence>
<dbReference type="eggNOG" id="KOG2822">
    <property type="taxonomic scope" value="Eukaryota"/>
</dbReference>
<name>A0A1D8NJD8_YARLL</name>
<dbReference type="Pfam" id="PF01569">
    <property type="entry name" value="PAP2"/>
    <property type="match status" value="1"/>
</dbReference>
<keyword evidence="4" id="KW-0256">Endoplasmic reticulum</keyword>
<feature type="domain" description="Phosphatidic acid phosphatase type 2/haloperoxidase" evidence="10">
    <location>
        <begin position="205"/>
        <end position="326"/>
    </location>
</feature>
<feature type="compositionally biased region" description="Low complexity" evidence="8">
    <location>
        <begin position="87"/>
        <end position="98"/>
    </location>
</feature>